<dbReference type="Pfam" id="PF09011">
    <property type="entry name" value="HMG_box_2"/>
    <property type="match status" value="1"/>
</dbReference>
<keyword evidence="3" id="KW-1133">Transmembrane helix</keyword>
<sequence>MQVQTVDKNISNLLVTQKKIMSTDETLTDSQFQLVPAYGSSSDNMREEDVKRLHDKGIQLGSKIEGIIDGKFDKGYLVTIKMGSQELTGVLYHSAPPETPRRRKKKAKLSHVYSLRPKFPRSGYNFFFSEEYKRLKAAYAGQEHYLTKEIGNNWRNLSPSDREVFQEKGAEDIERYKREMAVYKSFVDSFAAGSVAATDNAVAKAEAADEAEDEAEAELARDLHACNICQLLHKLLSFLCSCFLCFATSDNLFSYFKTPRVRPSLPGTKFEIHPRSMFSGAGDACSRRRWTSSLLLFTAHILYFMVHCSVCLLPVRFRWNLEGRRSRLTLRQRRFFVVLLSVILLLRLVPPPVMSREGSLTAALLWSSGSDPVVPSSGCRRTRDGVVSVKIFQPLMELRSKSTSSTSPSPGRLESNKPPSGAPPHITGTRSKHITNSDPNLFGNASASLSFKVILLRHSSSGDHSFGADERTASWSVLARLGELMLPCAWTWPMCEIDQISSGISPRYILTYLFFGKNLPVGSPDKTLFRLSSSSEATFLPPCPLPVARGVFSGLFPNACFSSFIVLSSCGAVSTGPEDASKITSVIFVDGVWTSTSHYVTILKLFDFVVKAHPTHSSIVSNSLSSPCEDLSYLAYVYVFGYAYCLREWIIPSCYCIKEV</sequence>
<organism evidence="5 6">
    <name type="scientific">Brassica napus</name>
    <name type="common">Rape</name>
    <dbReference type="NCBI Taxonomy" id="3708"/>
    <lineage>
        <taxon>Eukaryota</taxon>
        <taxon>Viridiplantae</taxon>
        <taxon>Streptophyta</taxon>
        <taxon>Embryophyta</taxon>
        <taxon>Tracheophyta</taxon>
        <taxon>Spermatophyta</taxon>
        <taxon>Magnoliopsida</taxon>
        <taxon>eudicotyledons</taxon>
        <taxon>Gunneridae</taxon>
        <taxon>Pentapetalae</taxon>
        <taxon>rosids</taxon>
        <taxon>malvids</taxon>
        <taxon>Brassicales</taxon>
        <taxon>Brassicaceae</taxon>
        <taxon>Brassiceae</taxon>
        <taxon>Brassica</taxon>
    </lineage>
</organism>
<feature type="compositionally biased region" description="Low complexity" evidence="2">
    <location>
        <begin position="401"/>
        <end position="410"/>
    </location>
</feature>
<keyword evidence="6" id="KW-1185">Reference proteome</keyword>
<keyword evidence="1" id="KW-0539">Nucleus</keyword>
<evidence type="ECO:0000259" key="4">
    <source>
        <dbReference type="PROSITE" id="PS50118"/>
    </source>
</evidence>
<proteinExistence type="predicted"/>
<dbReference type="InterPro" id="IPR036910">
    <property type="entry name" value="HMG_box_dom_sf"/>
</dbReference>
<dbReference type="Proteomes" id="UP000824890">
    <property type="component" value="Unassembled WGS sequence"/>
</dbReference>
<reference evidence="5 6" key="1">
    <citation type="submission" date="2021-05" db="EMBL/GenBank/DDBJ databases">
        <title>Genome Assembly of Synthetic Allotetraploid Brassica napus Reveals Homoeologous Exchanges between Subgenomes.</title>
        <authorList>
            <person name="Davis J.T."/>
        </authorList>
    </citation>
    <scope>NUCLEOTIDE SEQUENCE [LARGE SCALE GENOMIC DNA]</scope>
    <source>
        <strain evidence="6">cv. Da-Ae</strain>
        <tissue evidence="5">Seedling</tissue>
    </source>
</reference>
<feature type="DNA-binding region" description="HMG box" evidence="1">
    <location>
        <begin position="117"/>
        <end position="184"/>
    </location>
</feature>
<dbReference type="SUPFAM" id="SSF47095">
    <property type="entry name" value="HMG-box"/>
    <property type="match status" value="1"/>
</dbReference>
<evidence type="ECO:0000256" key="3">
    <source>
        <dbReference type="SAM" id="Phobius"/>
    </source>
</evidence>
<dbReference type="PROSITE" id="PS50118">
    <property type="entry name" value="HMG_BOX_2"/>
    <property type="match status" value="1"/>
</dbReference>
<keyword evidence="3" id="KW-0472">Membrane</keyword>
<dbReference type="SMART" id="SM00398">
    <property type="entry name" value="HMG"/>
    <property type="match status" value="1"/>
</dbReference>
<accession>A0ABQ7ZYA6</accession>
<keyword evidence="3" id="KW-0812">Transmembrane</keyword>
<evidence type="ECO:0000313" key="6">
    <source>
        <dbReference type="Proteomes" id="UP000824890"/>
    </source>
</evidence>
<comment type="caution">
    <text evidence="5">The sequence shown here is derived from an EMBL/GenBank/DDBJ whole genome shotgun (WGS) entry which is preliminary data.</text>
</comment>
<name>A0ABQ7ZYA6_BRANA</name>
<dbReference type="PANTHER" id="PTHR46691:SF7">
    <property type="entry name" value="HMG BOX DOMAIN-CONTAINING PROTEIN"/>
    <property type="match status" value="1"/>
</dbReference>
<dbReference type="EMBL" id="JAGKQM010000014">
    <property type="protein sequence ID" value="KAH0885245.1"/>
    <property type="molecule type" value="Genomic_DNA"/>
</dbReference>
<protein>
    <recommendedName>
        <fullName evidence="4">HMG box domain-containing protein</fullName>
    </recommendedName>
</protein>
<evidence type="ECO:0000313" key="5">
    <source>
        <dbReference type="EMBL" id="KAH0885245.1"/>
    </source>
</evidence>
<dbReference type="Gene3D" id="1.10.30.10">
    <property type="entry name" value="High mobility group box domain"/>
    <property type="match status" value="1"/>
</dbReference>
<feature type="domain" description="HMG box" evidence="4">
    <location>
        <begin position="117"/>
        <end position="184"/>
    </location>
</feature>
<dbReference type="CDD" id="cd22009">
    <property type="entry name" value="HMG-box_AtHMGB9-like"/>
    <property type="match status" value="1"/>
</dbReference>
<dbReference type="InterPro" id="IPR009071">
    <property type="entry name" value="HMG_box_dom"/>
</dbReference>
<evidence type="ECO:0000256" key="2">
    <source>
        <dbReference type="SAM" id="MobiDB-lite"/>
    </source>
</evidence>
<keyword evidence="1" id="KW-0238">DNA-binding</keyword>
<feature type="transmembrane region" description="Helical" evidence="3">
    <location>
        <begin position="294"/>
        <end position="315"/>
    </location>
</feature>
<dbReference type="PANTHER" id="PTHR46691">
    <property type="entry name" value="HIGH MOBILITY GROUP B PROTEIN 9"/>
    <property type="match status" value="1"/>
</dbReference>
<evidence type="ECO:0000256" key="1">
    <source>
        <dbReference type="PROSITE-ProRule" id="PRU00267"/>
    </source>
</evidence>
<feature type="region of interest" description="Disordered" evidence="2">
    <location>
        <begin position="399"/>
        <end position="434"/>
    </location>
</feature>
<feature type="transmembrane region" description="Helical" evidence="3">
    <location>
        <begin position="335"/>
        <end position="354"/>
    </location>
</feature>
<gene>
    <name evidence="5" type="ORF">HID58_061341</name>
</gene>